<evidence type="ECO:0000313" key="4">
    <source>
        <dbReference type="EMBL" id="MCO6025013.1"/>
    </source>
</evidence>
<keyword evidence="2 4" id="KW-0378">Hydrolase</keyword>
<reference evidence="4 5" key="1">
    <citation type="submission" date="2022-06" db="EMBL/GenBank/DDBJ databases">
        <title>A taxonomic note on the genus Prevotella: Description of four novel genera and emended description of the genera Hallella and Xylanibacter.</title>
        <authorList>
            <person name="Hitch T.C.A."/>
        </authorList>
    </citation>
    <scope>NUCLEOTIDE SEQUENCE [LARGE SCALE GENOMIC DNA]</scope>
    <source>
        <strain evidence="4 5">DSM 100619</strain>
    </source>
</reference>
<evidence type="ECO:0000256" key="3">
    <source>
        <dbReference type="ARBA" id="ARBA00023295"/>
    </source>
</evidence>
<dbReference type="Pfam" id="PF01183">
    <property type="entry name" value="Glyco_hydro_25"/>
    <property type="match status" value="1"/>
</dbReference>
<dbReference type="InterPro" id="IPR018077">
    <property type="entry name" value="Glyco_hydro_fam25_subgr"/>
</dbReference>
<comment type="similarity">
    <text evidence="1">Belongs to the glycosyl hydrolase 25 family.</text>
</comment>
<comment type="caution">
    <text evidence="4">The sequence shown here is derived from an EMBL/GenBank/DDBJ whole genome shotgun (WGS) entry which is preliminary data.</text>
</comment>
<dbReference type="SMART" id="SM00641">
    <property type="entry name" value="Glyco_25"/>
    <property type="match status" value="1"/>
</dbReference>
<evidence type="ECO:0000256" key="1">
    <source>
        <dbReference type="ARBA" id="ARBA00010646"/>
    </source>
</evidence>
<gene>
    <name evidence="4" type="ORF">NG821_04000</name>
</gene>
<dbReference type="SUPFAM" id="SSF51445">
    <property type="entry name" value="(Trans)glycosidases"/>
    <property type="match status" value="1"/>
</dbReference>
<dbReference type="PANTHER" id="PTHR34135">
    <property type="entry name" value="LYSOZYME"/>
    <property type="match status" value="1"/>
</dbReference>
<accession>A0ABT1BV87</accession>
<proteinExistence type="inferred from homology"/>
<dbReference type="Gene3D" id="3.20.20.80">
    <property type="entry name" value="Glycosidases"/>
    <property type="match status" value="1"/>
</dbReference>
<dbReference type="GO" id="GO:0016787">
    <property type="term" value="F:hydrolase activity"/>
    <property type="evidence" value="ECO:0007669"/>
    <property type="project" value="UniProtKB-KW"/>
</dbReference>
<keyword evidence="3" id="KW-0326">Glycosidase</keyword>
<dbReference type="PANTHER" id="PTHR34135:SF2">
    <property type="entry name" value="LYSOZYME"/>
    <property type="match status" value="1"/>
</dbReference>
<name>A0ABT1BV87_9BACT</name>
<evidence type="ECO:0000256" key="2">
    <source>
        <dbReference type="ARBA" id="ARBA00022801"/>
    </source>
</evidence>
<evidence type="ECO:0000313" key="5">
    <source>
        <dbReference type="Proteomes" id="UP001204015"/>
    </source>
</evidence>
<dbReference type="SUPFAM" id="SSF82185">
    <property type="entry name" value="Histone H3 K4-specific methyltransferase SET7/9 N-terminal domain"/>
    <property type="match status" value="1"/>
</dbReference>
<organism evidence="4 5">
    <name type="scientific">Segatella cerevisiae</name>
    <dbReference type="NCBI Taxonomy" id="2053716"/>
    <lineage>
        <taxon>Bacteria</taxon>
        <taxon>Pseudomonadati</taxon>
        <taxon>Bacteroidota</taxon>
        <taxon>Bacteroidia</taxon>
        <taxon>Bacteroidales</taxon>
        <taxon>Prevotellaceae</taxon>
        <taxon>Segatella</taxon>
    </lineage>
</organism>
<dbReference type="InterPro" id="IPR017853">
    <property type="entry name" value="GH"/>
</dbReference>
<dbReference type="PROSITE" id="PS51904">
    <property type="entry name" value="GLYCOSYL_HYDROL_F25_2"/>
    <property type="match status" value="1"/>
</dbReference>
<protein>
    <submittedName>
        <fullName evidence="4">Glycosyl hydrolase family 25</fullName>
    </submittedName>
</protein>
<dbReference type="Proteomes" id="UP001204015">
    <property type="component" value="Unassembled WGS sequence"/>
</dbReference>
<dbReference type="EMBL" id="JAMXLY010000010">
    <property type="protein sequence ID" value="MCO6025013.1"/>
    <property type="molecule type" value="Genomic_DNA"/>
</dbReference>
<dbReference type="InterPro" id="IPR002053">
    <property type="entry name" value="Glyco_hydro_25"/>
</dbReference>
<sequence length="564" mass="65447">MQEKIKYIFAKKRLKVFSLPLLLLILVVVAVSINYTAGYKEIYKSEAQLRCISCYELTLKGRPVLSFNTDTVTTAACWTDQWGLIPSCKGKLLAVYENTLFQHKYSTPEVAKLLRAHVDSLKRKRIELRGIVADLKYYIHVHDVRDVGFGMIARYGTHKVKQYQQIRRELDTLDRVRKDSNQLHITYKVLFTVIYKDSKGKRAEESCHFIKTLKPHFLLVQTDDGKKPKGVSSQPLSVAKRIVIGISKSIRKHIIWSERPDSSGIYIGEMDDQFRPSGHGAHLNNDGSYYEGNWVKGKRNGFGFSVSHRKRLRVGEWKNDVYLGERLVYSSERIYGIDVSKYQHIKGTRHKHYYAIDWAHLRITHLGNLSKKTVAGTVNYPLRFVFIKNTEGVTVSNPYYARDYKNAKAYGYHVGTYHFFSLHSDPAQQAKFYLEKSKFEKGDLPPVLDVEPYPSQIRKMGGAKVLFSHIRTWLRIVQQHTGTRPILYINQIFVNRYLNDAPDIKQNYFIWIAHYGEYKPDVRLAFWQLCPDGRVQGIHGEVDINVFNGYEQEYTKFLQMATIH</sequence>
<dbReference type="RefSeq" id="WP_252760376.1">
    <property type="nucleotide sequence ID" value="NZ_JAMXLY010000010.1"/>
</dbReference>
<keyword evidence="5" id="KW-1185">Reference proteome</keyword>